<accession>A0ABP9C872</accession>
<dbReference type="Proteomes" id="UP001501411">
    <property type="component" value="Unassembled WGS sequence"/>
</dbReference>
<evidence type="ECO:0000313" key="9">
    <source>
        <dbReference type="EMBL" id="GAA4806078.1"/>
    </source>
</evidence>
<keyword evidence="10" id="KW-1185">Reference proteome</keyword>
<proteinExistence type="inferred from homology"/>
<dbReference type="RefSeq" id="WP_345234678.1">
    <property type="nucleotide sequence ID" value="NZ_BAABIQ010000044.1"/>
</dbReference>
<evidence type="ECO:0000256" key="5">
    <source>
        <dbReference type="ARBA" id="ARBA00023237"/>
    </source>
</evidence>
<name>A0ABP9C872_9SPHI</name>
<feature type="domain" description="SusD-like N-terminal" evidence="8">
    <location>
        <begin position="39"/>
        <end position="219"/>
    </location>
</feature>
<evidence type="ECO:0000256" key="6">
    <source>
        <dbReference type="SAM" id="SignalP"/>
    </source>
</evidence>
<dbReference type="InterPro" id="IPR033985">
    <property type="entry name" value="SusD-like_N"/>
</dbReference>
<protein>
    <submittedName>
        <fullName evidence="9">RagB/SusD family nutrient uptake outer membrane protein</fullName>
    </submittedName>
</protein>
<keyword evidence="4" id="KW-0472">Membrane</keyword>
<evidence type="ECO:0000259" key="8">
    <source>
        <dbReference type="Pfam" id="PF14322"/>
    </source>
</evidence>
<dbReference type="Gene3D" id="1.25.40.390">
    <property type="match status" value="1"/>
</dbReference>
<organism evidence="9 10">
    <name type="scientific">Olivibacter ginsenosidimutans</name>
    <dbReference type="NCBI Taxonomy" id="1176537"/>
    <lineage>
        <taxon>Bacteria</taxon>
        <taxon>Pseudomonadati</taxon>
        <taxon>Bacteroidota</taxon>
        <taxon>Sphingobacteriia</taxon>
        <taxon>Sphingobacteriales</taxon>
        <taxon>Sphingobacteriaceae</taxon>
        <taxon>Olivibacter</taxon>
    </lineage>
</organism>
<gene>
    <name evidence="9" type="ORF">GCM10023231_39090</name>
</gene>
<dbReference type="EMBL" id="BAABIQ010000044">
    <property type="protein sequence ID" value="GAA4806078.1"/>
    <property type="molecule type" value="Genomic_DNA"/>
</dbReference>
<evidence type="ECO:0000259" key="7">
    <source>
        <dbReference type="Pfam" id="PF07980"/>
    </source>
</evidence>
<dbReference type="InterPro" id="IPR012944">
    <property type="entry name" value="SusD_RagB_dom"/>
</dbReference>
<keyword evidence="3 6" id="KW-0732">Signal</keyword>
<evidence type="ECO:0000256" key="1">
    <source>
        <dbReference type="ARBA" id="ARBA00004442"/>
    </source>
</evidence>
<feature type="signal peptide" evidence="6">
    <location>
        <begin position="1"/>
        <end position="19"/>
    </location>
</feature>
<comment type="similarity">
    <text evidence="2">Belongs to the SusD family.</text>
</comment>
<dbReference type="Pfam" id="PF14322">
    <property type="entry name" value="SusD-like_3"/>
    <property type="match status" value="1"/>
</dbReference>
<sequence length="523" mass="59933">MKKITIFLFLAAFSLYFCSCEKYLTHDDPSGVTDADWWETEANARNALNAVYAGMPQGTDGRNIMLAGSDLSDEAVGRQSSFGDYEQFTKSLQTSDWGVALHIWRDNFLDIRRANRFLENVGNVYMDEALKARYKAEARALRAYYHLELFLLYGAIPIADHSLSQNENTLTRNTEEECYTFIFTELAAAAEELPVSYSTSEAWRISKPACWAFITRLALFYKHFDVAAEYAKKVIDLDVFVLYPDYAKLFTYDGELNQERIYYKDAGCATAWDRFAPNSLGGRTAVSPTNIVVNNFETRQGKTIWELGADSVALYKRNPNYHNNRDPRLSASVLLPDETYLGEKLQPFLQDNANMNRVGVQASTMTGYWVKKYLDTKDQNGARSLDFMYVRYAEILLTYVESLIEIGKYDHDDVTKYIDQVRQRAGMPKVDKSKYNSQETLRTLVRRERQAELAFEGQRFFDIRRWGIASEVMNGQVYGATNPETGETVKVEVRTYKPDRDIRYPIPRGEITANPNLAQNPGY</sequence>
<dbReference type="SUPFAM" id="SSF48452">
    <property type="entry name" value="TPR-like"/>
    <property type="match status" value="1"/>
</dbReference>
<evidence type="ECO:0000256" key="4">
    <source>
        <dbReference type="ARBA" id="ARBA00023136"/>
    </source>
</evidence>
<feature type="domain" description="RagB/SusD" evidence="7">
    <location>
        <begin position="265"/>
        <end position="523"/>
    </location>
</feature>
<evidence type="ECO:0000256" key="3">
    <source>
        <dbReference type="ARBA" id="ARBA00022729"/>
    </source>
</evidence>
<comment type="subcellular location">
    <subcellularLocation>
        <location evidence="1">Cell outer membrane</location>
    </subcellularLocation>
</comment>
<feature type="chain" id="PRO_5047398584" evidence="6">
    <location>
        <begin position="20"/>
        <end position="523"/>
    </location>
</feature>
<dbReference type="InterPro" id="IPR011990">
    <property type="entry name" value="TPR-like_helical_dom_sf"/>
</dbReference>
<keyword evidence="5" id="KW-0998">Cell outer membrane</keyword>
<comment type="caution">
    <text evidence="9">The sequence shown here is derived from an EMBL/GenBank/DDBJ whole genome shotgun (WGS) entry which is preliminary data.</text>
</comment>
<evidence type="ECO:0000256" key="2">
    <source>
        <dbReference type="ARBA" id="ARBA00006275"/>
    </source>
</evidence>
<dbReference type="Pfam" id="PF07980">
    <property type="entry name" value="SusD_RagB"/>
    <property type="match status" value="1"/>
</dbReference>
<reference evidence="10" key="1">
    <citation type="journal article" date="2019" name="Int. J. Syst. Evol. Microbiol.">
        <title>The Global Catalogue of Microorganisms (GCM) 10K type strain sequencing project: providing services to taxonomists for standard genome sequencing and annotation.</title>
        <authorList>
            <consortium name="The Broad Institute Genomics Platform"/>
            <consortium name="The Broad Institute Genome Sequencing Center for Infectious Disease"/>
            <person name="Wu L."/>
            <person name="Ma J."/>
        </authorList>
    </citation>
    <scope>NUCLEOTIDE SEQUENCE [LARGE SCALE GENOMIC DNA]</scope>
    <source>
        <strain evidence="10">JCM 18200</strain>
    </source>
</reference>
<evidence type="ECO:0000313" key="10">
    <source>
        <dbReference type="Proteomes" id="UP001501411"/>
    </source>
</evidence>